<organism evidence="1 2">
    <name type="scientific">Rattus norvegicus</name>
    <name type="common">Rat</name>
    <dbReference type="NCBI Taxonomy" id="10116"/>
    <lineage>
        <taxon>Eukaryota</taxon>
        <taxon>Metazoa</taxon>
        <taxon>Chordata</taxon>
        <taxon>Craniata</taxon>
        <taxon>Vertebrata</taxon>
        <taxon>Euteleostomi</taxon>
        <taxon>Mammalia</taxon>
        <taxon>Eutheria</taxon>
        <taxon>Euarchontoglires</taxon>
        <taxon>Glires</taxon>
        <taxon>Rodentia</taxon>
        <taxon>Myomorpha</taxon>
        <taxon>Muroidea</taxon>
        <taxon>Muridae</taxon>
        <taxon>Murinae</taxon>
        <taxon>Rattus</taxon>
    </lineage>
</organism>
<evidence type="ECO:0000313" key="1">
    <source>
        <dbReference type="EMBL" id="EDL86229.1"/>
    </source>
</evidence>
<evidence type="ECO:0000313" key="2">
    <source>
        <dbReference type="Proteomes" id="UP000234681"/>
    </source>
</evidence>
<reference evidence="1 2" key="1">
    <citation type="submission" date="2005-07" db="EMBL/GenBank/DDBJ databases">
        <authorList>
            <person name="Mural R.J."/>
            <person name="Li P.W."/>
            <person name="Adams M.D."/>
            <person name="Amanatides P.G."/>
            <person name="Baden-Tillson H."/>
            <person name="Barnstead M."/>
            <person name="Chin S.H."/>
            <person name="Dew I."/>
            <person name="Evans C.A."/>
            <person name="Ferriera S."/>
            <person name="Flanigan M."/>
            <person name="Fosler C."/>
            <person name="Glodek A."/>
            <person name="Gu Z."/>
            <person name="Holt R.A."/>
            <person name="Jennings D."/>
            <person name="Kraft C.L."/>
            <person name="Lu F."/>
            <person name="Nguyen T."/>
            <person name="Nusskern D.R."/>
            <person name="Pfannkoch C.M."/>
            <person name="Sitter C."/>
            <person name="Sutton G.G."/>
            <person name="Venter J.C."/>
            <person name="Wang Z."/>
            <person name="Woodage T."/>
            <person name="Zheng X.H."/>
            <person name="Zhong F."/>
        </authorList>
    </citation>
    <scope>NUCLEOTIDE SEQUENCE [LARGE SCALE GENOMIC DNA]</scope>
    <source>
        <strain>BN</strain>
        <strain evidence="2">Sprague-Dawley</strain>
    </source>
</reference>
<gene>
    <name evidence="1 3" type="primary">Ppp3cb</name>
    <name evidence="1" type="ORF">rCG_41857</name>
</gene>
<evidence type="ECO:0000313" key="3">
    <source>
        <dbReference type="RGD" id="3383"/>
    </source>
</evidence>
<dbReference type="AlphaFoldDB" id="A6KKN5"/>
<protein>
    <submittedName>
        <fullName evidence="1">Protein phosphatase 3, catalytic subunit, beta isoform, isoform CRA_a</fullName>
    </submittedName>
</protein>
<dbReference type="RGD" id="3383">
    <property type="gene designation" value="Ppp3cb"/>
</dbReference>
<sequence>MLVVHTFTFTNEISFVFSLSRIRFFSTMTLNAIFRVNVEPPSPPPHEMSLRGWISMVLKYISEVTRCILNCRQNLRNPVGVYIKTLTSGHSS</sequence>
<name>A6KKN5_RAT</name>
<dbReference type="EMBL" id="CH474061">
    <property type="protein sequence ID" value="EDL86229.1"/>
    <property type="molecule type" value="Genomic_DNA"/>
</dbReference>
<dbReference type="Proteomes" id="UP000234681">
    <property type="component" value="Chromosome 15"/>
</dbReference>
<proteinExistence type="predicted"/>
<accession>A6KKN5</accession>